<accession>A0A6H5GXK8</accession>
<evidence type="ECO:0000259" key="2">
    <source>
        <dbReference type="PROSITE" id="PS50106"/>
    </source>
</evidence>
<proteinExistence type="predicted"/>
<gene>
    <name evidence="3" type="ORF">NTEN_LOCUS13212</name>
</gene>
<protein>
    <recommendedName>
        <fullName evidence="2">PDZ domain-containing protein</fullName>
    </recommendedName>
</protein>
<feature type="region of interest" description="Disordered" evidence="1">
    <location>
        <begin position="158"/>
        <end position="258"/>
    </location>
</feature>
<evidence type="ECO:0000313" key="4">
    <source>
        <dbReference type="Proteomes" id="UP000479000"/>
    </source>
</evidence>
<name>A0A6H5GXK8_9HEMI</name>
<organism evidence="3 4">
    <name type="scientific">Nesidiocoris tenuis</name>
    <dbReference type="NCBI Taxonomy" id="355587"/>
    <lineage>
        <taxon>Eukaryota</taxon>
        <taxon>Metazoa</taxon>
        <taxon>Ecdysozoa</taxon>
        <taxon>Arthropoda</taxon>
        <taxon>Hexapoda</taxon>
        <taxon>Insecta</taxon>
        <taxon>Pterygota</taxon>
        <taxon>Neoptera</taxon>
        <taxon>Paraneoptera</taxon>
        <taxon>Hemiptera</taxon>
        <taxon>Heteroptera</taxon>
        <taxon>Panheteroptera</taxon>
        <taxon>Cimicomorpha</taxon>
        <taxon>Miridae</taxon>
        <taxon>Dicyphina</taxon>
        <taxon>Nesidiocoris</taxon>
    </lineage>
</organism>
<dbReference type="CDD" id="cd00136">
    <property type="entry name" value="PDZ_canonical"/>
    <property type="match status" value="1"/>
</dbReference>
<reference evidence="3 4" key="1">
    <citation type="submission" date="2020-02" db="EMBL/GenBank/DDBJ databases">
        <authorList>
            <person name="Ferguson B K."/>
        </authorList>
    </citation>
    <scope>NUCLEOTIDE SEQUENCE [LARGE SCALE GENOMIC DNA]</scope>
</reference>
<keyword evidence="4" id="KW-1185">Reference proteome</keyword>
<evidence type="ECO:0000256" key="1">
    <source>
        <dbReference type="SAM" id="MobiDB-lite"/>
    </source>
</evidence>
<dbReference type="InterPro" id="IPR001478">
    <property type="entry name" value="PDZ"/>
</dbReference>
<dbReference type="OrthoDB" id="447516at2759"/>
<dbReference type="PROSITE" id="PS50106">
    <property type="entry name" value="PDZ"/>
    <property type="match status" value="1"/>
</dbReference>
<sequence length="353" mass="40902">MFNYTTWYWYLERLPKGRIRWLSKPHFPLHNILTRIKNLSKLKFKNFSKAGMEIILLTEVMVLGCSFWAFRSKSNGNGYSGARRSNYKPNQRYRWSSAPVLTVVPLRSHDFTGLGFNICGNMRDGIFVKDVLHRGPASESGRISAGIKNLKEKLHNSLLLDDKDESKGNSRHSTLEKKPPPRKTPSPKIDDGFTTANLHVPEEVERAGEVVREKRKSILEEQIVHDPAPDTSDNEDPIATKRNKRKAPRPPPSEQDLEDLPEALQNIRSSLQVIRSKHQLLAHSRNHQFGEHWKMSFKMVEASRKLIWAFRDVQRPKTPRIKRTRWSHLPRSNSNRPQSTKMASATWRYTKLQ</sequence>
<feature type="domain" description="PDZ" evidence="2">
    <location>
        <begin position="103"/>
        <end position="146"/>
    </location>
</feature>
<dbReference type="Gene3D" id="2.30.42.10">
    <property type="match status" value="1"/>
</dbReference>
<feature type="compositionally biased region" description="Basic and acidic residues" evidence="1">
    <location>
        <begin position="200"/>
        <end position="228"/>
    </location>
</feature>
<feature type="compositionally biased region" description="Basic and acidic residues" evidence="1">
    <location>
        <begin position="158"/>
        <end position="179"/>
    </location>
</feature>
<dbReference type="InterPro" id="IPR036034">
    <property type="entry name" value="PDZ_sf"/>
</dbReference>
<dbReference type="Proteomes" id="UP000479000">
    <property type="component" value="Unassembled WGS sequence"/>
</dbReference>
<dbReference type="EMBL" id="CADCXU010019869">
    <property type="protein sequence ID" value="CAB0007966.1"/>
    <property type="molecule type" value="Genomic_DNA"/>
</dbReference>
<evidence type="ECO:0000313" key="3">
    <source>
        <dbReference type="EMBL" id="CAB0007966.1"/>
    </source>
</evidence>
<dbReference type="SUPFAM" id="SSF50156">
    <property type="entry name" value="PDZ domain-like"/>
    <property type="match status" value="1"/>
</dbReference>
<dbReference type="AlphaFoldDB" id="A0A6H5GXK8"/>